<dbReference type="InterPro" id="IPR013097">
    <property type="entry name" value="Dabb"/>
</dbReference>
<comment type="caution">
    <text evidence="2">The sequence shown here is derived from an EMBL/GenBank/DDBJ whole genome shotgun (WGS) entry which is preliminary data.</text>
</comment>
<dbReference type="Pfam" id="PF07876">
    <property type="entry name" value="Dabb"/>
    <property type="match status" value="1"/>
</dbReference>
<evidence type="ECO:0000313" key="3">
    <source>
        <dbReference type="Proteomes" id="UP000078272"/>
    </source>
</evidence>
<evidence type="ECO:0000259" key="1">
    <source>
        <dbReference type="PROSITE" id="PS51502"/>
    </source>
</evidence>
<dbReference type="eggNOG" id="ENOG5032T7W">
    <property type="taxonomic scope" value="Bacteria"/>
</dbReference>
<dbReference type="EMBL" id="LDPZ01000006">
    <property type="protein sequence ID" value="KTQ97699.1"/>
    <property type="molecule type" value="Genomic_DNA"/>
</dbReference>
<proteinExistence type="predicted"/>
<dbReference type="RefSeq" id="WP_058633767.1">
    <property type="nucleotide sequence ID" value="NZ_LDPZ01000006.1"/>
</dbReference>
<reference evidence="2 3" key="1">
    <citation type="journal article" date="2016" name="Front. Microbiol.">
        <title>Genomic Resource of Rice Seed Associated Bacteria.</title>
        <authorList>
            <person name="Midha S."/>
            <person name="Bansal K."/>
            <person name="Sharma S."/>
            <person name="Kumar N."/>
            <person name="Patil P.P."/>
            <person name="Chaudhry V."/>
            <person name="Patil P.B."/>
        </authorList>
    </citation>
    <scope>NUCLEOTIDE SEQUENCE [LARGE SCALE GENOMIC DNA]</scope>
    <source>
        <strain evidence="2 3">NS226</strain>
    </source>
</reference>
<dbReference type="InterPro" id="IPR011008">
    <property type="entry name" value="Dimeric_a/b-barrel"/>
</dbReference>
<sequence length="98" mass="11230">MIRHIVFFSAKDKADLPRIKAGLETLGAIRHHEHFEVVENARVDPMGNDVDLVVYAEFKDREALAAYKADPIYDASTRSVRPLREIRYSADYEVPDRA</sequence>
<name>A0A175RBG1_9HYPH</name>
<dbReference type="SMART" id="SM00886">
    <property type="entry name" value="Dabb"/>
    <property type="match status" value="1"/>
</dbReference>
<evidence type="ECO:0000313" key="2">
    <source>
        <dbReference type="EMBL" id="KTQ97699.1"/>
    </source>
</evidence>
<dbReference type="OrthoDB" id="9813140at2"/>
<organism evidence="2 3">
    <name type="scientific">Aureimonas ureilytica</name>
    <dbReference type="NCBI Taxonomy" id="401562"/>
    <lineage>
        <taxon>Bacteria</taxon>
        <taxon>Pseudomonadati</taxon>
        <taxon>Pseudomonadota</taxon>
        <taxon>Alphaproteobacteria</taxon>
        <taxon>Hyphomicrobiales</taxon>
        <taxon>Aurantimonadaceae</taxon>
        <taxon>Aureimonas</taxon>
    </lineage>
</organism>
<dbReference type="AlphaFoldDB" id="A0A175RBG1"/>
<protein>
    <submittedName>
        <fullName evidence="2">Stress responsive protein</fullName>
    </submittedName>
</protein>
<dbReference type="SUPFAM" id="SSF54909">
    <property type="entry name" value="Dimeric alpha+beta barrel"/>
    <property type="match status" value="1"/>
</dbReference>
<dbReference type="Gene3D" id="3.30.70.100">
    <property type="match status" value="1"/>
</dbReference>
<dbReference type="PATRIC" id="fig|401562.3.peg.4183"/>
<gene>
    <name evidence="2" type="ORF">NS226_03330</name>
</gene>
<accession>A0A175RBG1</accession>
<dbReference type="PROSITE" id="PS51502">
    <property type="entry name" value="S_R_A_B_BARREL"/>
    <property type="match status" value="1"/>
</dbReference>
<dbReference type="Proteomes" id="UP000078272">
    <property type="component" value="Unassembled WGS sequence"/>
</dbReference>
<feature type="domain" description="Stress-response A/B barrel" evidence="1">
    <location>
        <begin position="2"/>
        <end position="92"/>
    </location>
</feature>